<organism evidence="2">
    <name type="scientific">uncultured organism</name>
    <dbReference type="NCBI Taxonomy" id="155900"/>
    <lineage>
        <taxon>unclassified sequences</taxon>
        <taxon>environmental samples</taxon>
    </lineage>
</organism>
<dbReference type="PROSITE" id="PS51125">
    <property type="entry name" value="NHL"/>
    <property type="match status" value="1"/>
</dbReference>
<keyword evidence="1" id="KW-0677">Repeat</keyword>
<sequence length="115" mass="12555">MQVFNADGSFVYGIHGSTSDGSDLQSPWGVAFDPSGNLHVANHGSGCVKIFTAEGKYVTQYGSDTLRTPAGIAIDEEGYSFVAEYYYVDKGSSRNGMLKILQPHHQYCYVLFVLC</sequence>
<dbReference type="Gene3D" id="2.120.10.30">
    <property type="entry name" value="TolB, C-terminal domain"/>
    <property type="match status" value="1"/>
</dbReference>
<dbReference type="GO" id="GO:0008270">
    <property type="term" value="F:zinc ion binding"/>
    <property type="evidence" value="ECO:0007669"/>
    <property type="project" value="UniProtKB-KW"/>
</dbReference>
<proteinExistence type="predicted"/>
<dbReference type="SUPFAM" id="SSF101898">
    <property type="entry name" value="NHL repeat"/>
    <property type="match status" value="1"/>
</dbReference>
<dbReference type="InterPro" id="IPR011042">
    <property type="entry name" value="6-blade_b-propeller_TolB-like"/>
</dbReference>
<dbReference type="EMBL" id="KX237781">
    <property type="protein sequence ID" value="AOG62270.1"/>
    <property type="molecule type" value="Genomic_DNA"/>
</dbReference>
<dbReference type="InterPro" id="IPR050952">
    <property type="entry name" value="TRIM-NHL_E3_ligases"/>
</dbReference>
<evidence type="ECO:0000313" key="2">
    <source>
        <dbReference type="EMBL" id="AOG62270.1"/>
    </source>
</evidence>
<dbReference type="AlphaFoldDB" id="A0A1B3SNY1"/>
<dbReference type="PANTHER" id="PTHR24104">
    <property type="entry name" value="E3 UBIQUITIN-PROTEIN LIGASE NHLRC1-RELATED"/>
    <property type="match status" value="1"/>
</dbReference>
<evidence type="ECO:0000256" key="1">
    <source>
        <dbReference type="ARBA" id="ARBA00022737"/>
    </source>
</evidence>
<name>A0A1B3SNY1_9ZZZZ</name>
<accession>A0A1B3SNY1</accession>
<protein>
    <submittedName>
        <fullName evidence="2">NHL domain containing protein</fullName>
    </submittedName>
</protein>
<reference evidence="2" key="1">
    <citation type="journal article" date="2016" name="Mol. Ecol.">
        <title>Evolution and Function of Eukaryotic-like Proteins (ELPs) from sponge symbionts.</title>
        <authorList>
            <person name="Reynolds D."/>
            <person name="Thomas T."/>
        </authorList>
    </citation>
    <scope>NUCLEOTIDE SEQUENCE</scope>
</reference>
<dbReference type="InterPro" id="IPR001258">
    <property type="entry name" value="NHL_repeat"/>
</dbReference>
<dbReference type="Pfam" id="PF01436">
    <property type="entry name" value="NHL"/>
    <property type="match status" value="1"/>
</dbReference>
<dbReference type="PANTHER" id="PTHR24104:SF25">
    <property type="entry name" value="PROTEIN LIN-41"/>
    <property type="match status" value="1"/>
</dbReference>